<dbReference type="SUPFAM" id="SSF55874">
    <property type="entry name" value="ATPase domain of HSP90 chaperone/DNA topoisomerase II/histidine kinase"/>
    <property type="match status" value="1"/>
</dbReference>
<dbReference type="PROSITE" id="PS50885">
    <property type="entry name" value="HAMP"/>
    <property type="match status" value="1"/>
</dbReference>
<dbReference type="GO" id="GO:0000155">
    <property type="term" value="F:phosphorelay sensor kinase activity"/>
    <property type="evidence" value="ECO:0007669"/>
    <property type="project" value="InterPro"/>
</dbReference>
<dbReference type="PANTHER" id="PTHR44936:SF10">
    <property type="entry name" value="SENSOR PROTEIN RSTB"/>
    <property type="match status" value="1"/>
</dbReference>
<keyword evidence="10" id="KW-1133">Transmembrane helix</keyword>
<keyword evidence="9" id="KW-0067">ATP-binding</keyword>
<protein>
    <recommendedName>
        <fullName evidence="3">histidine kinase</fullName>
        <ecNumber evidence="3">2.7.13.3</ecNumber>
    </recommendedName>
</protein>
<dbReference type="Gene3D" id="6.10.340.10">
    <property type="match status" value="1"/>
</dbReference>
<evidence type="ECO:0000256" key="2">
    <source>
        <dbReference type="ARBA" id="ARBA00004651"/>
    </source>
</evidence>
<feature type="domain" description="Histidine kinase" evidence="11">
    <location>
        <begin position="250"/>
        <end position="466"/>
    </location>
</feature>
<gene>
    <name evidence="13" type="ORF">IWH25_12910</name>
</gene>
<keyword evidence="14" id="KW-1185">Reference proteome</keyword>
<dbReference type="PROSITE" id="PS50109">
    <property type="entry name" value="HIS_KIN"/>
    <property type="match status" value="1"/>
</dbReference>
<comment type="subcellular location">
    <subcellularLocation>
        <location evidence="2">Cell membrane</location>
        <topology evidence="2">Multi-pass membrane protein</topology>
    </subcellularLocation>
</comment>
<dbReference type="PRINTS" id="PR00344">
    <property type="entry name" value="BCTRLSENSOR"/>
</dbReference>
<dbReference type="InterPro" id="IPR003660">
    <property type="entry name" value="HAMP_dom"/>
</dbReference>
<keyword evidence="7" id="KW-0547">Nucleotide-binding</keyword>
<evidence type="ECO:0000256" key="10">
    <source>
        <dbReference type="SAM" id="Phobius"/>
    </source>
</evidence>
<evidence type="ECO:0000256" key="8">
    <source>
        <dbReference type="ARBA" id="ARBA00022777"/>
    </source>
</evidence>
<evidence type="ECO:0000256" key="7">
    <source>
        <dbReference type="ARBA" id="ARBA00022741"/>
    </source>
</evidence>
<feature type="transmembrane region" description="Helical" evidence="10">
    <location>
        <begin position="170"/>
        <end position="193"/>
    </location>
</feature>
<evidence type="ECO:0000259" key="11">
    <source>
        <dbReference type="PROSITE" id="PS50109"/>
    </source>
</evidence>
<dbReference type="SMART" id="SM00387">
    <property type="entry name" value="HATPase_c"/>
    <property type="match status" value="1"/>
</dbReference>
<evidence type="ECO:0000256" key="5">
    <source>
        <dbReference type="ARBA" id="ARBA00022553"/>
    </source>
</evidence>
<evidence type="ECO:0000256" key="1">
    <source>
        <dbReference type="ARBA" id="ARBA00000085"/>
    </source>
</evidence>
<evidence type="ECO:0000256" key="6">
    <source>
        <dbReference type="ARBA" id="ARBA00022679"/>
    </source>
</evidence>
<evidence type="ECO:0000313" key="13">
    <source>
        <dbReference type="EMBL" id="QRJ62666.1"/>
    </source>
</evidence>
<feature type="domain" description="HAMP" evidence="12">
    <location>
        <begin position="190"/>
        <end position="242"/>
    </location>
</feature>
<dbReference type="InterPro" id="IPR005467">
    <property type="entry name" value="His_kinase_dom"/>
</dbReference>
<evidence type="ECO:0000256" key="3">
    <source>
        <dbReference type="ARBA" id="ARBA00012438"/>
    </source>
</evidence>
<dbReference type="CDD" id="cd00075">
    <property type="entry name" value="HATPase"/>
    <property type="match status" value="1"/>
</dbReference>
<dbReference type="Pfam" id="PF00672">
    <property type="entry name" value="HAMP"/>
    <property type="match status" value="1"/>
</dbReference>
<dbReference type="EC" id="2.7.13.3" evidence="3"/>
<keyword evidence="8 13" id="KW-0418">Kinase</keyword>
<keyword evidence="10" id="KW-0472">Membrane</keyword>
<dbReference type="Proteomes" id="UP000663444">
    <property type="component" value="Chromosome"/>
</dbReference>
<evidence type="ECO:0000313" key="14">
    <source>
        <dbReference type="Proteomes" id="UP000663444"/>
    </source>
</evidence>
<keyword evidence="5" id="KW-0597">Phosphoprotein</keyword>
<dbReference type="SMART" id="SM00304">
    <property type="entry name" value="HAMP"/>
    <property type="match status" value="1"/>
</dbReference>
<dbReference type="InterPro" id="IPR003661">
    <property type="entry name" value="HisK_dim/P_dom"/>
</dbReference>
<dbReference type="RefSeq" id="WP_203386196.1">
    <property type="nucleotide sequence ID" value="NZ_CP064781.1"/>
</dbReference>
<evidence type="ECO:0000256" key="4">
    <source>
        <dbReference type="ARBA" id="ARBA00022475"/>
    </source>
</evidence>
<dbReference type="GO" id="GO:0005886">
    <property type="term" value="C:plasma membrane"/>
    <property type="evidence" value="ECO:0007669"/>
    <property type="project" value="UniProtKB-SubCell"/>
</dbReference>
<dbReference type="Gene3D" id="1.10.287.130">
    <property type="match status" value="1"/>
</dbReference>
<sequence>MPRLSFRLTLLLGFLLVALLLAVAALRGLLALEDFADESRAGAALAVQVTADIQLLAERSVDLERSARQYLVLRDAALRERFVAIHDETLPTLLRLHGVGVPEISQAAAAWEQGAGEAAAALRADGGEAALAALARLGPANAALADAGRQWIDRHNATLLQSLEASRTSLLAQVLGAIAAALLLGAAIGWWLLRPVSRLEAAIEQLGGGRFDTPIAIHGPVDLERLGRRLDWLRLRLAELEADRVRVLRHVSHELKTPLAALREGVALLQDQVVGPLTADQREVAGILEHNARALQRQIEDLLNYHATVFDAGRLQRRRVALRGLLDECVEAQRLQLQARGLRVTIDGGRQPALLDPDKLRVALGNLLSNAIAFSPDGGEIRLSARIADGVLMIDCVDAGPGVAPEDAERIFEPFVQGSRRPATAAAGSGVGLSIVRELVAAQGGRIYLVPEARGAHFRMELPHEH</sequence>
<dbReference type="PANTHER" id="PTHR44936">
    <property type="entry name" value="SENSOR PROTEIN CREC"/>
    <property type="match status" value="1"/>
</dbReference>
<dbReference type="InterPro" id="IPR004358">
    <property type="entry name" value="Sig_transdc_His_kin-like_C"/>
</dbReference>
<keyword evidence="10" id="KW-0812">Transmembrane</keyword>
<name>A0A974SM11_9RHOO</name>
<proteinExistence type="predicted"/>
<comment type="catalytic activity">
    <reaction evidence="1">
        <text>ATP + protein L-histidine = ADP + protein N-phospho-L-histidine.</text>
        <dbReference type="EC" id="2.7.13.3"/>
    </reaction>
</comment>
<dbReference type="InterPro" id="IPR036097">
    <property type="entry name" value="HisK_dim/P_sf"/>
</dbReference>
<dbReference type="Pfam" id="PF00512">
    <property type="entry name" value="HisKA"/>
    <property type="match status" value="1"/>
</dbReference>
<dbReference type="CDD" id="cd00082">
    <property type="entry name" value="HisKA"/>
    <property type="match status" value="1"/>
</dbReference>
<organism evidence="13 14">
    <name type="scientific">Azospira restricta</name>
    <dbReference type="NCBI Taxonomy" id="404405"/>
    <lineage>
        <taxon>Bacteria</taxon>
        <taxon>Pseudomonadati</taxon>
        <taxon>Pseudomonadota</taxon>
        <taxon>Betaproteobacteria</taxon>
        <taxon>Rhodocyclales</taxon>
        <taxon>Rhodocyclaceae</taxon>
        <taxon>Azospira</taxon>
    </lineage>
</organism>
<dbReference type="EMBL" id="CP064781">
    <property type="protein sequence ID" value="QRJ62666.1"/>
    <property type="molecule type" value="Genomic_DNA"/>
</dbReference>
<accession>A0A974SM11</accession>
<dbReference type="Pfam" id="PF02518">
    <property type="entry name" value="HATPase_c"/>
    <property type="match status" value="1"/>
</dbReference>
<dbReference type="SUPFAM" id="SSF47384">
    <property type="entry name" value="Homodimeric domain of signal transducing histidine kinase"/>
    <property type="match status" value="1"/>
</dbReference>
<evidence type="ECO:0000256" key="9">
    <source>
        <dbReference type="ARBA" id="ARBA00022840"/>
    </source>
</evidence>
<keyword evidence="6" id="KW-0808">Transferase</keyword>
<dbReference type="SMART" id="SM00388">
    <property type="entry name" value="HisKA"/>
    <property type="match status" value="1"/>
</dbReference>
<keyword evidence="4" id="KW-1003">Cell membrane</keyword>
<dbReference type="InterPro" id="IPR036890">
    <property type="entry name" value="HATPase_C_sf"/>
</dbReference>
<reference evidence="13" key="1">
    <citation type="submission" date="2020-11" db="EMBL/GenBank/DDBJ databases">
        <title>Azospira restricta DSM 18626 genome sequence.</title>
        <authorList>
            <person name="Moe W.M."/>
        </authorList>
    </citation>
    <scope>NUCLEOTIDE SEQUENCE</scope>
    <source>
        <strain evidence="13">DSM 18626</strain>
    </source>
</reference>
<dbReference type="KEGG" id="ares:IWH25_12910"/>
<dbReference type="InterPro" id="IPR050980">
    <property type="entry name" value="2C_sensor_his_kinase"/>
</dbReference>
<dbReference type="AlphaFoldDB" id="A0A974SM11"/>
<dbReference type="Gene3D" id="3.30.565.10">
    <property type="entry name" value="Histidine kinase-like ATPase, C-terminal domain"/>
    <property type="match status" value="1"/>
</dbReference>
<dbReference type="GO" id="GO:0005524">
    <property type="term" value="F:ATP binding"/>
    <property type="evidence" value="ECO:0007669"/>
    <property type="project" value="UniProtKB-KW"/>
</dbReference>
<evidence type="ECO:0000259" key="12">
    <source>
        <dbReference type="PROSITE" id="PS50885"/>
    </source>
</evidence>
<dbReference type="InterPro" id="IPR003594">
    <property type="entry name" value="HATPase_dom"/>
</dbReference>